<dbReference type="InterPro" id="IPR012349">
    <property type="entry name" value="Split_barrel_FMN-bd"/>
</dbReference>
<name>A0A502CXX0_9MICO</name>
<dbReference type="OrthoDB" id="7062584at2"/>
<gene>
    <name evidence="1" type="ORF">EAH86_06870</name>
</gene>
<dbReference type="RefSeq" id="WP_140738076.1">
    <property type="nucleotide sequence ID" value="NZ_RCZM01000002.1"/>
</dbReference>
<dbReference type="Proteomes" id="UP000317722">
    <property type="component" value="Unassembled WGS sequence"/>
</dbReference>
<accession>A0A502CXX0</accession>
<sequence length="147" mass="16017">MDTHAKDQATTQELSAAQCWTMLRSTAVARVAVVHDRRPDVFPVNFAVDHGTLVFRTGSGTLFRSADGAFVAVEVDGYDTADATAWSVVVRGVAHEVYELDDAIAALRLPLFPWHEGPKPRVMRVHPDSVSGRRFAVHGGHRVAPST</sequence>
<evidence type="ECO:0000313" key="1">
    <source>
        <dbReference type="EMBL" id="TPG18117.1"/>
    </source>
</evidence>
<comment type="caution">
    <text evidence="1">The sequence shown here is derived from an EMBL/GenBank/DDBJ whole genome shotgun (WGS) entry which is preliminary data.</text>
</comment>
<dbReference type="AlphaFoldDB" id="A0A502CXX0"/>
<protein>
    <submittedName>
        <fullName evidence="1">Pyridoxamine 5'-phosphate oxidase family protein</fullName>
    </submittedName>
</protein>
<keyword evidence="2" id="KW-1185">Reference proteome</keyword>
<dbReference type="EMBL" id="RCZM01000002">
    <property type="protein sequence ID" value="TPG18117.1"/>
    <property type="molecule type" value="Genomic_DNA"/>
</dbReference>
<reference evidence="1 2" key="1">
    <citation type="journal article" date="2019" name="Environ. Microbiol.">
        <title>Species interactions and distinct microbial communities in high Arctic permafrost affected cryosols are associated with the CH4 and CO2 gas fluxes.</title>
        <authorList>
            <person name="Altshuler I."/>
            <person name="Hamel J."/>
            <person name="Turney S."/>
            <person name="Magnuson E."/>
            <person name="Levesque R."/>
            <person name="Greer C."/>
            <person name="Whyte L.G."/>
        </authorList>
    </citation>
    <scope>NUCLEOTIDE SEQUENCE [LARGE SCALE GENOMIC DNA]</scope>
    <source>
        <strain evidence="1 2">S9.3A</strain>
    </source>
</reference>
<dbReference type="Gene3D" id="2.30.110.10">
    <property type="entry name" value="Electron Transport, Fmn-binding Protein, Chain A"/>
    <property type="match status" value="1"/>
</dbReference>
<dbReference type="SUPFAM" id="SSF50475">
    <property type="entry name" value="FMN-binding split barrel"/>
    <property type="match status" value="1"/>
</dbReference>
<proteinExistence type="predicted"/>
<dbReference type="InterPro" id="IPR024747">
    <property type="entry name" value="Pyridox_Oxase-rel"/>
</dbReference>
<organism evidence="1 2">
    <name type="scientific">Pedococcus bigeumensis</name>
    <dbReference type="NCBI Taxonomy" id="433644"/>
    <lineage>
        <taxon>Bacteria</taxon>
        <taxon>Bacillati</taxon>
        <taxon>Actinomycetota</taxon>
        <taxon>Actinomycetes</taxon>
        <taxon>Micrococcales</taxon>
        <taxon>Intrasporangiaceae</taxon>
        <taxon>Pedococcus</taxon>
    </lineage>
</organism>
<dbReference type="Pfam" id="PF12900">
    <property type="entry name" value="Pyridox_ox_2"/>
    <property type="match status" value="1"/>
</dbReference>
<evidence type="ECO:0000313" key="2">
    <source>
        <dbReference type="Proteomes" id="UP000317722"/>
    </source>
</evidence>